<dbReference type="AlphaFoldDB" id="A0A8X6J9J2"/>
<protein>
    <submittedName>
        <fullName evidence="2">Uncharacterized protein</fullName>
    </submittedName>
</protein>
<evidence type="ECO:0000313" key="2">
    <source>
        <dbReference type="EMBL" id="GFS49171.1"/>
    </source>
</evidence>
<dbReference type="EMBL" id="BMAV01026309">
    <property type="protein sequence ID" value="GFS49171.1"/>
    <property type="molecule type" value="Genomic_DNA"/>
</dbReference>
<keyword evidence="1" id="KW-0812">Transmembrane</keyword>
<gene>
    <name evidence="2" type="ORF">TNIN_490131</name>
</gene>
<feature type="transmembrane region" description="Helical" evidence="1">
    <location>
        <begin position="12"/>
        <end position="29"/>
    </location>
</feature>
<keyword evidence="3" id="KW-1185">Reference proteome</keyword>
<sequence length="106" mass="11658">MPQRDNVQNRGGWGAAVATWQVAIGFLIPGSLYDIPFFGGFCGGMGVLAQWGWVVTRELLSRGHWGKLVDPQRENFSGPKPVERGSQVIGIHPGRGLRRGRVGVFW</sequence>
<accession>A0A8X6J9J2</accession>
<reference evidence="2" key="1">
    <citation type="submission" date="2020-08" db="EMBL/GenBank/DDBJ databases">
        <title>Multicomponent nature underlies the extraordinary mechanical properties of spider dragline silk.</title>
        <authorList>
            <person name="Kono N."/>
            <person name="Nakamura H."/>
            <person name="Mori M."/>
            <person name="Yoshida Y."/>
            <person name="Ohtoshi R."/>
            <person name="Malay A.D."/>
            <person name="Moran D.A.P."/>
            <person name="Tomita M."/>
            <person name="Numata K."/>
            <person name="Arakawa K."/>
        </authorList>
    </citation>
    <scope>NUCLEOTIDE SEQUENCE</scope>
</reference>
<keyword evidence="1" id="KW-0472">Membrane</keyword>
<proteinExistence type="predicted"/>
<evidence type="ECO:0000256" key="1">
    <source>
        <dbReference type="SAM" id="Phobius"/>
    </source>
</evidence>
<comment type="caution">
    <text evidence="2">The sequence shown here is derived from an EMBL/GenBank/DDBJ whole genome shotgun (WGS) entry which is preliminary data.</text>
</comment>
<dbReference type="Proteomes" id="UP000886998">
    <property type="component" value="Unassembled WGS sequence"/>
</dbReference>
<organism evidence="2 3">
    <name type="scientific">Trichonephila inaurata madagascariensis</name>
    <dbReference type="NCBI Taxonomy" id="2747483"/>
    <lineage>
        <taxon>Eukaryota</taxon>
        <taxon>Metazoa</taxon>
        <taxon>Ecdysozoa</taxon>
        <taxon>Arthropoda</taxon>
        <taxon>Chelicerata</taxon>
        <taxon>Arachnida</taxon>
        <taxon>Araneae</taxon>
        <taxon>Araneomorphae</taxon>
        <taxon>Entelegynae</taxon>
        <taxon>Araneoidea</taxon>
        <taxon>Nephilidae</taxon>
        <taxon>Trichonephila</taxon>
        <taxon>Trichonephila inaurata</taxon>
    </lineage>
</organism>
<keyword evidence="1" id="KW-1133">Transmembrane helix</keyword>
<evidence type="ECO:0000313" key="3">
    <source>
        <dbReference type="Proteomes" id="UP000886998"/>
    </source>
</evidence>
<name>A0A8X6J9J2_9ARAC</name>